<accession>A0A9D2DAC4</accession>
<evidence type="ECO:0000313" key="2">
    <source>
        <dbReference type="EMBL" id="HIZ13357.1"/>
    </source>
</evidence>
<protein>
    <submittedName>
        <fullName evidence="2">DUF4194 domain-containing protein</fullName>
    </submittedName>
</protein>
<comment type="caution">
    <text evidence="2">The sequence shown here is derived from an EMBL/GenBank/DDBJ whole genome shotgun (WGS) entry which is preliminary data.</text>
</comment>
<proteinExistence type="predicted"/>
<reference evidence="2" key="1">
    <citation type="journal article" date="2021" name="PeerJ">
        <title>Extensive microbial diversity within the chicken gut microbiome revealed by metagenomics and culture.</title>
        <authorList>
            <person name="Gilroy R."/>
            <person name="Ravi A."/>
            <person name="Getino M."/>
            <person name="Pursley I."/>
            <person name="Horton D.L."/>
            <person name="Alikhan N.F."/>
            <person name="Baker D."/>
            <person name="Gharbi K."/>
            <person name="Hall N."/>
            <person name="Watson M."/>
            <person name="Adriaenssens E.M."/>
            <person name="Foster-Nyarko E."/>
            <person name="Jarju S."/>
            <person name="Secka A."/>
            <person name="Antonio M."/>
            <person name="Oren A."/>
            <person name="Chaudhuri R.R."/>
            <person name="La Ragione R."/>
            <person name="Hildebrand F."/>
            <person name="Pallen M.J."/>
        </authorList>
    </citation>
    <scope>NUCLEOTIDE SEQUENCE</scope>
    <source>
        <strain evidence="2">ChiGjej1B1-13045</strain>
    </source>
</reference>
<dbReference type="InterPro" id="IPR025449">
    <property type="entry name" value="JetB"/>
</dbReference>
<reference evidence="2" key="2">
    <citation type="submission" date="2021-04" db="EMBL/GenBank/DDBJ databases">
        <authorList>
            <person name="Gilroy R."/>
        </authorList>
    </citation>
    <scope>NUCLEOTIDE SEQUENCE</scope>
    <source>
        <strain evidence="2">ChiGjej1B1-13045</strain>
    </source>
</reference>
<feature type="region of interest" description="Disordered" evidence="1">
    <location>
        <begin position="198"/>
        <end position="237"/>
    </location>
</feature>
<dbReference type="EMBL" id="DXCD01000141">
    <property type="protein sequence ID" value="HIZ13357.1"/>
    <property type="molecule type" value="Genomic_DNA"/>
</dbReference>
<sequence>MSDFSFMNKMNDEDAYLFKRCIRKLLDSTFIVADRDEKLYEFISSESNQYDINVYLAAIGYKAVVEDRMKVAMLQQADEDKETVGLKRLSLYRFNQKEIKMLLVIWLLFLERMGYAEPVFVTVGDIMDKCRIYQITLSPAEIKSAYRVFKRFSLIDYNDDEIAKEEGIVRLYPSLQFCMDIGQLKQVVADYVSDIAEEGAGAEEEQHGGEVQAEEAQTEPHGEEQMENEPEGGDADE</sequence>
<evidence type="ECO:0000256" key="1">
    <source>
        <dbReference type="SAM" id="MobiDB-lite"/>
    </source>
</evidence>
<gene>
    <name evidence="2" type="ORF">H9817_05470</name>
</gene>
<evidence type="ECO:0000313" key="3">
    <source>
        <dbReference type="Proteomes" id="UP000824017"/>
    </source>
</evidence>
<dbReference type="AlphaFoldDB" id="A0A9D2DAC4"/>
<organism evidence="2 3">
    <name type="scientific">Candidatus Mediterraneibacter stercorigallinarum</name>
    <dbReference type="NCBI Taxonomy" id="2838686"/>
    <lineage>
        <taxon>Bacteria</taxon>
        <taxon>Bacillati</taxon>
        <taxon>Bacillota</taxon>
        <taxon>Clostridia</taxon>
        <taxon>Lachnospirales</taxon>
        <taxon>Lachnospiraceae</taxon>
        <taxon>Mediterraneibacter</taxon>
    </lineage>
</organism>
<feature type="compositionally biased region" description="Acidic residues" evidence="1">
    <location>
        <begin position="225"/>
        <end position="237"/>
    </location>
</feature>
<name>A0A9D2DAC4_9FIRM</name>
<dbReference type="Pfam" id="PF13835">
    <property type="entry name" value="DUF4194"/>
    <property type="match status" value="1"/>
</dbReference>
<dbReference type="Proteomes" id="UP000824017">
    <property type="component" value="Unassembled WGS sequence"/>
</dbReference>